<organism evidence="3 4">
    <name type="scientific">Cyclospora cayetanensis</name>
    <dbReference type="NCBI Taxonomy" id="88456"/>
    <lineage>
        <taxon>Eukaryota</taxon>
        <taxon>Sar</taxon>
        <taxon>Alveolata</taxon>
        <taxon>Apicomplexa</taxon>
        <taxon>Conoidasida</taxon>
        <taxon>Coccidia</taxon>
        <taxon>Eucoccidiorida</taxon>
        <taxon>Eimeriorina</taxon>
        <taxon>Eimeriidae</taxon>
        <taxon>Cyclospora</taxon>
    </lineage>
</organism>
<dbReference type="Gene3D" id="3.30.1490.40">
    <property type="match status" value="1"/>
</dbReference>
<feature type="region of interest" description="Disordered" evidence="1">
    <location>
        <begin position="285"/>
        <end position="315"/>
    </location>
</feature>
<feature type="region of interest" description="Disordered" evidence="1">
    <location>
        <begin position="742"/>
        <end position="776"/>
    </location>
</feature>
<dbReference type="OrthoDB" id="348696at2759"/>
<gene>
    <name evidence="4" type="primary">LOC34620980</name>
</gene>
<dbReference type="PROSITE" id="PS50829">
    <property type="entry name" value="GYF"/>
    <property type="match status" value="1"/>
</dbReference>
<dbReference type="Pfam" id="PF02213">
    <property type="entry name" value="GYF"/>
    <property type="match status" value="1"/>
</dbReference>
<evidence type="ECO:0000256" key="1">
    <source>
        <dbReference type="SAM" id="MobiDB-lite"/>
    </source>
</evidence>
<dbReference type="InterPro" id="IPR035445">
    <property type="entry name" value="GYF-like_dom_sf"/>
</dbReference>
<feature type="region of interest" description="Disordered" evidence="1">
    <location>
        <begin position="525"/>
        <end position="612"/>
    </location>
</feature>
<evidence type="ECO:0000313" key="4">
    <source>
        <dbReference type="RefSeq" id="XP_026192729.1"/>
    </source>
</evidence>
<proteinExistence type="predicted"/>
<feature type="compositionally biased region" description="Polar residues" evidence="1">
    <location>
        <begin position="528"/>
        <end position="545"/>
    </location>
</feature>
<feature type="compositionally biased region" description="Basic and acidic residues" evidence="1">
    <location>
        <begin position="181"/>
        <end position="190"/>
    </location>
</feature>
<feature type="compositionally biased region" description="Polar residues" evidence="1">
    <location>
        <begin position="14"/>
        <end position="31"/>
    </location>
</feature>
<evidence type="ECO:0000313" key="3">
    <source>
        <dbReference type="Proteomes" id="UP000515125"/>
    </source>
</evidence>
<keyword evidence="3" id="KW-1185">Reference proteome</keyword>
<reference evidence="4" key="1">
    <citation type="submission" date="2025-08" db="UniProtKB">
        <authorList>
            <consortium name="RefSeq"/>
        </authorList>
    </citation>
    <scope>IDENTIFICATION</scope>
</reference>
<dbReference type="PROSITE" id="PS50096">
    <property type="entry name" value="IQ"/>
    <property type="match status" value="1"/>
</dbReference>
<dbReference type="Proteomes" id="UP000515125">
    <property type="component" value="Unplaced"/>
</dbReference>
<feature type="compositionally biased region" description="Low complexity" evidence="1">
    <location>
        <begin position="295"/>
        <end position="312"/>
    </location>
</feature>
<accession>A0A6P6RZ04</accession>
<dbReference type="RefSeq" id="XP_026192729.1">
    <property type="nucleotide sequence ID" value="XM_026336944.1"/>
</dbReference>
<dbReference type="SMART" id="SM00015">
    <property type="entry name" value="IQ"/>
    <property type="match status" value="1"/>
</dbReference>
<dbReference type="Pfam" id="PF00612">
    <property type="entry name" value="IQ"/>
    <property type="match status" value="1"/>
</dbReference>
<protein>
    <submittedName>
        <fullName evidence="4">Uncharacterized protein LOC34620980</fullName>
    </submittedName>
</protein>
<name>A0A6P6RZ04_9EIME</name>
<feature type="compositionally biased region" description="Low complexity" evidence="1">
    <location>
        <begin position="602"/>
        <end position="612"/>
    </location>
</feature>
<feature type="region of interest" description="Disordered" evidence="1">
    <location>
        <begin position="625"/>
        <end position="645"/>
    </location>
</feature>
<feature type="region of interest" description="Disordered" evidence="1">
    <location>
        <begin position="1"/>
        <end position="47"/>
    </location>
</feature>
<dbReference type="InterPro" id="IPR003169">
    <property type="entry name" value="GYF"/>
</dbReference>
<feature type="compositionally biased region" description="Low complexity" evidence="1">
    <location>
        <begin position="744"/>
        <end position="774"/>
    </location>
</feature>
<evidence type="ECO:0000259" key="2">
    <source>
        <dbReference type="PROSITE" id="PS50829"/>
    </source>
</evidence>
<sequence>MILYRASDAPEVSLSEQQGSEWTPAAGSQSRGPPGEPAQPTRSVSFQPSVANRAVSLFNSNSFEADTFSDGLSSGNWRDGFREDVVAVTPAPFAPKRGEQQQQQHRVRMRRANFRVTSASPTRLLEQTPAGVEASLHRAVEICRRRISAAEAADGCEGGTSGRRRGSPSQSRTLTSCSGADKPDSQDQEKCSAGIRKERRGLAQGSAAGKVLLRLHSIQFCFDKPPHRPAEASELERTPAYCVTARYFMPAMQAKDAAEPTDEAAAGPSHTTAWFSASVYQEDKNQPSAPAVSTTASKEAAEQAGARAASTAPGEAGTRGAYFVEKCTFESDICLPVPSEEQLRLLNVNKIVLEVWRHHRKEGDDATAQNAQEGEAAAVPGVWLVGEAVLDLLEEGRSPKERCIVPINHRANCRGSSTGGSTVALMGAFIGQSGTLLATILKLPDKEGQQQKGNALDAQEKMWLYQDDNGKIQGPFSSTKMFRWIKEGYFEEGTPVFDSLQASTQLVLRDVAPLIAADNQRASRIASCPSTRETTLSDSGGNQSHNKGKKQSDIEDNLGEAGGPPANRVCALGQESLHAQPNHQHQEEPCEGQQQYSHPFESINSSLPSSASSWRYQELRPILRQPPEKHPEGSRSNVSCGDSHHAAVPPAVQVAGVAEATSPDAAAGYTKENRQQQQQQQQQQQLEPPPLVRPFDEAEVQNVFASLAAASQCLRSIKKHKMSSYLRCSIAAPSPHAAIRFSSPHQVQQAQQPQIPQQQLHPPLQPQWQQTHPEQQQKEVSLDRVYMRQRLQLLRETFGNAALFEACAVYIQAAFRGWRVRRRYALHSKRAFLPRGLWGQSQVAPMEQAAQWSGMYSHMHD</sequence>
<feature type="domain" description="GYF" evidence="2">
    <location>
        <begin position="460"/>
        <end position="512"/>
    </location>
</feature>
<dbReference type="SUPFAM" id="SSF55277">
    <property type="entry name" value="GYF domain"/>
    <property type="match status" value="1"/>
</dbReference>
<dbReference type="GeneID" id="34620980"/>
<feature type="region of interest" description="Disordered" evidence="1">
    <location>
        <begin position="666"/>
        <end position="688"/>
    </location>
</feature>
<dbReference type="SMART" id="SM00444">
    <property type="entry name" value="GYF"/>
    <property type="match status" value="1"/>
</dbReference>
<dbReference type="InterPro" id="IPR000048">
    <property type="entry name" value="IQ_motif_EF-hand-BS"/>
</dbReference>
<feature type="region of interest" description="Disordered" evidence="1">
    <location>
        <begin position="153"/>
        <end position="192"/>
    </location>
</feature>
<feature type="compositionally biased region" description="Low complexity" evidence="1">
    <location>
        <begin position="675"/>
        <end position="685"/>
    </location>
</feature>
<dbReference type="AlphaFoldDB" id="A0A6P6RZ04"/>